<dbReference type="GO" id="GO:0045892">
    <property type="term" value="P:negative regulation of DNA-templated transcription"/>
    <property type="evidence" value="ECO:0007669"/>
    <property type="project" value="TreeGrafter"/>
</dbReference>
<proteinExistence type="predicted"/>
<dbReference type="SMART" id="SM00866">
    <property type="entry name" value="UTRA"/>
    <property type="match status" value="1"/>
</dbReference>
<dbReference type="PANTHER" id="PTHR44846:SF1">
    <property type="entry name" value="MANNOSYL-D-GLYCERATE TRANSPORT_METABOLISM SYSTEM REPRESSOR MNGR-RELATED"/>
    <property type="match status" value="1"/>
</dbReference>
<sequence>MNSIYEQLKIDRTVPIPLYYQIKTFMIKHIEDNSLKDGELVPPEEELCAYLNVSRPTVRQAFLELVHEGYLNRIKSKGTFVTRPKIAGDFIQKIQAYNQEMQYYGLKPKTKLLSISEIDVFAEVMEKLKLTEKDKVICLERLRYADDKPIVYVKTFIPVKLCKGLIDEDLEQNSLYDTLKTKYNIEIAHINRQIHATVADPYLSDLLGIMENAPLLYITTVAYNQNDIPFEYSLASYRADMYKMNVDLYKDKYYK</sequence>
<dbReference type="AlphaFoldDB" id="A0A378P274"/>
<dbReference type="InterPro" id="IPR036388">
    <property type="entry name" value="WH-like_DNA-bd_sf"/>
</dbReference>
<dbReference type="InterPro" id="IPR036390">
    <property type="entry name" value="WH_DNA-bd_sf"/>
</dbReference>
<dbReference type="Gene3D" id="3.40.1410.10">
    <property type="entry name" value="Chorismate lyase-like"/>
    <property type="match status" value="1"/>
</dbReference>
<evidence type="ECO:0000313" key="6">
    <source>
        <dbReference type="Proteomes" id="UP000255234"/>
    </source>
</evidence>
<dbReference type="PANTHER" id="PTHR44846">
    <property type="entry name" value="MANNOSYL-D-GLYCERATE TRANSPORT/METABOLISM SYSTEM REPRESSOR MNGR-RELATED"/>
    <property type="match status" value="1"/>
</dbReference>
<evidence type="ECO:0000256" key="1">
    <source>
        <dbReference type="ARBA" id="ARBA00023015"/>
    </source>
</evidence>
<dbReference type="EMBL" id="UGPP01000001">
    <property type="protein sequence ID" value="STY72378.1"/>
    <property type="molecule type" value="Genomic_DNA"/>
</dbReference>
<reference evidence="5 6" key="1">
    <citation type="submission" date="2018-06" db="EMBL/GenBank/DDBJ databases">
        <authorList>
            <consortium name="Pathogen Informatics"/>
            <person name="Doyle S."/>
        </authorList>
    </citation>
    <scope>NUCLEOTIDE SEQUENCE [LARGE SCALE GENOMIC DNA]</scope>
    <source>
        <strain evidence="5 6">NCTC10571</strain>
    </source>
</reference>
<name>A0A378P274_9FIRM</name>
<evidence type="ECO:0000256" key="2">
    <source>
        <dbReference type="ARBA" id="ARBA00023125"/>
    </source>
</evidence>
<evidence type="ECO:0000313" key="5">
    <source>
        <dbReference type="EMBL" id="STY72378.1"/>
    </source>
</evidence>
<dbReference type="InterPro" id="IPR050679">
    <property type="entry name" value="Bact_HTH_transcr_reg"/>
</dbReference>
<evidence type="ECO:0000259" key="4">
    <source>
        <dbReference type="PROSITE" id="PS50949"/>
    </source>
</evidence>
<protein>
    <submittedName>
        <fullName evidence="5">HTH-type transcriptional repressor yvoA</fullName>
    </submittedName>
</protein>
<gene>
    <name evidence="5" type="primary">yvoA</name>
    <name evidence="5" type="ORF">NCTC10571_02573</name>
</gene>
<dbReference type="PRINTS" id="PR00035">
    <property type="entry name" value="HTHGNTR"/>
</dbReference>
<dbReference type="InterPro" id="IPR000524">
    <property type="entry name" value="Tscrpt_reg_HTH_GntR"/>
</dbReference>
<feature type="domain" description="HTH gntR-type" evidence="4">
    <location>
        <begin position="16"/>
        <end position="84"/>
    </location>
</feature>
<organism evidence="5 6">
    <name type="scientific">Megamonas hypermegale</name>
    <dbReference type="NCBI Taxonomy" id="158847"/>
    <lineage>
        <taxon>Bacteria</taxon>
        <taxon>Bacillati</taxon>
        <taxon>Bacillota</taxon>
        <taxon>Negativicutes</taxon>
        <taxon>Selenomonadales</taxon>
        <taxon>Selenomonadaceae</taxon>
        <taxon>Megamonas</taxon>
    </lineage>
</organism>
<dbReference type="GO" id="GO:0003677">
    <property type="term" value="F:DNA binding"/>
    <property type="evidence" value="ECO:0007669"/>
    <property type="project" value="UniProtKB-KW"/>
</dbReference>
<keyword evidence="1" id="KW-0805">Transcription regulation</keyword>
<dbReference type="Pfam" id="PF00392">
    <property type="entry name" value="GntR"/>
    <property type="match status" value="1"/>
</dbReference>
<dbReference type="GO" id="GO:0003700">
    <property type="term" value="F:DNA-binding transcription factor activity"/>
    <property type="evidence" value="ECO:0007669"/>
    <property type="project" value="InterPro"/>
</dbReference>
<dbReference type="Gene3D" id="1.10.10.10">
    <property type="entry name" value="Winged helix-like DNA-binding domain superfamily/Winged helix DNA-binding domain"/>
    <property type="match status" value="1"/>
</dbReference>
<evidence type="ECO:0000256" key="3">
    <source>
        <dbReference type="ARBA" id="ARBA00023163"/>
    </source>
</evidence>
<keyword evidence="2" id="KW-0238">DNA-binding</keyword>
<dbReference type="SUPFAM" id="SSF64288">
    <property type="entry name" value="Chorismate lyase-like"/>
    <property type="match status" value="1"/>
</dbReference>
<dbReference type="InterPro" id="IPR028978">
    <property type="entry name" value="Chorismate_lyase_/UTRA_dom_sf"/>
</dbReference>
<dbReference type="CDD" id="cd07377">
    <property type="entry name" value="WHTH_GntR"/>
    <property type="match status" value="1"/>
</dbReference>
<dbReference type="RefSeq" id="WP_115152380.1">
    <property type="nucleotide sequence ID" value="NZ_UGPP01000001.1"/>
</dbReference>
<dbReference type="PROSITE" id="PS50949">
    <property type="entry name" value="HTH_GNTR"/>
    <property type="match status" value="1"/>
</dbReference>
<dbReference type="InterPro" id="IPR011663">
    <property type="entry name" value="UTRA"/>
</dbReference>
<dbReference type="Proteomes" id="UP000255234">
    <property type="component" value="Unassembled WGS sequence"/>
</dbReference>
<dbReference type="SMART" id="SM00345">
    <property type="entry name" value="HTH_GNTR"/>
    <property type="match status" value="1"/>
</dbReference>
<dbReference type="Pfam" id="PF07702">
    <property type="entry name" value="UTRA"/>
    <property type="match status" value="1"/>
</dbReference>
<accession>A0A378P274</accession>
<keyword evidence="3" id="KW-0804">Transcription</keyword>
<dbReference type="SUPFAM" id="SSF46785">
    <property type="entry name" value="Winged helix' DNA-binding domain"/>
    <property type="match status" value="1"/>
</dbReference>